<evidence type="ECO:0000313" key="4">
    <source>
        <dbReference type="Proteomes" id="UP001554047"/>
    </source>
</evidence>
<keyword evidence="1" id="KW-0732">Signal</keyword>
<feature type="signal peptide" evidence="1">
    <location>
        <begin position="1"/>
        <end position="26"/>
    </location>
</feature>
<dbReference type="Proteomes" id="UP001554047">
    <property type="component" value="Unassembled WGS sequence"/>
</dbReference>
<dbReference type="RefSeq" id="WP_016621813.1">
    <property type="nucleotide sequence ID" value="NZ_JBFDTA010000014.1"/>
</dbReference>
<organism evidence="3 4">
    <name type="scientific">Enterococcus entomosocium</name>
    <dbReference type="NCBI Taxonomy" id="3034352"/>
    <lineage>
        <taxon>Bacteria</taxon>
        <taxon>Bacillati</taxon>
        <taxon>Bacillota</taxon>
        <taxon>Bacilli</taxon>
        <taxon>Lactobacillales</taxon>
        <taxon>Enterococcaceae</taxon>
        <taxon>Enterococcus</taxon>
    </lineage>
</organism>
<feature type="chain" id="PRO_5047537293" evidence="1">
    <location>
        <begin position="27"/>
        <end position="216"/>
    </location>
</feature>
<evidence type="ECO:0000259" key="2">
    <source>
        <dbReference type="Pfam" id="PF13731"/>
    </source>
</evidence>
<evidence type="ECO:0000256" key="1">
    <source>
        <dbReference type="SAM" id="SignalP"/>
    </source>
</evidence>
<gene>
    <name evidence="3" type="ORF">AB1I55_14830</name>
</gene>
<name>A0ABV3MFZ1_9ENTE</name>
<evidence type="ECO:0000313" key="3">
    <source>
        <dbReference type="EMBL" id="MEW3467370.1"/>
    </source>
</evidence>
<dbReference type="InterPro" id="IPR027994">
    <property type="entry name" value="WxL_dom"/>
</dbReference>
<accession>A0ABV3MFZ1</accession>
<comment type="caution">
    <text evidence="3">The sequence shown here is derived from an EMBL/GenBank/DDBJ whole genome shotgun (WGS) entry which is preliminary data.</text>
</comment>
<keyword evidence="4" id="KW-1185">Reference proteome</keyword>
<feature type="domain" description="WxL" evidence="2">
    <location>
        <begin position="34"/>
        <end position="213"/>
    </location>
</feature>
<reference evidence="3 4" key="1">
    <citation type="submission" date="2024-05" db="EMBL/GenBank/DDBJ databases">
        <title>Human gut microbiome strain richness.</title>
        <authorList>
            <person name="Chen-Liaw A."/>
        </authorList>
    </citation>
    <scope>NUCLEOTIDE SEQUENCE [LARGE SCALE GENOMIC DNA]</scope>
    <source>
        <strain evidence="3 4">J1100102st1_G3_J1100102_180507</strain>
    </source>
</reference>
<protein>
    <submittedName>
        <fullName evidence="3">WxL domain-containing protein</fullName>
    </submittedName>
</protein>
<dbReference type="EMBL" id="JBFDTB010000030">
    <property type="protein sequence ID" value="MEW3467370.1"/>
    <property type="molecule type" value="Genomic_DNA"/>
</dbReference>
<dbReference type="Pfam" id="PF13731">
    <property type="entry name" value="WxL"/>
    <property type="match status" value="1"/>
</dbReference>
<sequence length="216" mass="22395">MVMKKLIPTSILTLLVLGGAANSAYAAISADGQSGDTRTTVGFTDDNNIVDPTEGEIGLTRIPSTFDFGRSNKVSTTVQSIAATNAGAQYVSATDLRTAKTAWSITAQASEMVNVLDRSDKISNATLQISGDAMTQKDGNWSATNDVAVNTVNLNSGGDSARFVSTTAADTSSLPGQEVGARLSNIQLNLAANQGTSEQQYSGAVTWNLEAVPNPS</sequence>
<proteinExistence type="predicted"/>